<dbReference type="Pfam" id="PF05743">
    <property type="entry name" value="UEV"/>
    <property type="match status" value="1"/>
</dbReference>
<evidence type="ECO:0000313" key="2">
    <source>
        <dbReference type="Ensembl" id="ENSSORP00005042685.1"/>
    </source>
</evidence>
<dbReference type="SUPFAM" id="SSF54495">
    <property type="entry name" value="UBC-like"/>
    <property type="match status" value="1"/>
</dbReference>
<dbReference type="Gene3D" id="3.10.110.10">
    <property type="entry name" value="Ubiquitin Conjugating Enzyme"/>
    <property type="match status" value="1"/>
</dbReference>
<dbReference type="CDD" id="cd11685">
    <property type="entry name" value="UEV_TSG101-like"/>
    <property type="match status" value="1"/>
</dbReference>
<dbReference type="InParanoid" id="A0A673BLL7"/>
<dbReference type="AlphaFoldDB" id="A0A673BLL7"/>
<dbReference type="PANTHER" id="PTHR23306">
    <property type="entry name" value="TUMOR SUSCEPTIBILITY GENE 101 PROTEIN-RELATED"/>
    <property type="match status" value="1"/>
</dbReference>
<protein>
    <recommendedName>
        <fullName evidence="1">UEV domain-containing protein</fullName>
    </recommendedName>
</protein>
<dbReference type="GO" id="GO:0008333">
    <property type="term" value="P:endosome to lysosome transport"/>
    <property type="evidence" value="ECO:0007669"/>
    <property type="project" value="TreeGrafter"/>
</dbReference>
<dbReference type="Ensembl" id="ENSSORT00005043771.1">
    <property type="protein sequence ID" value="ENSSORP00005042685.1"/>
    <property type="gene ID" value="ENSSORG00005019770.1"/>
</dbReference>
<dbReference type="GO" id="GO:0043130">
    <property type="term" value="F:ubiquitin binding"/>
    <property type="evidence" value="ECO:0007669"/>
    <property type="project" value="TreeGrafter"/>
</dbReference>
<dbReference type="GO" id="GO:0015031">
    <property type="term" value="P:protein transport"/>
    <property type="evidence" value="ECO:0007669"/>
    <property type="project" value="InterPro"/>
</dbReference>
<evidence type="ECO:0000259" key="1">
    <source>
        <dbReference type="PROSITE" id="PS51322"/>
    </source>
</evidence>
<feature type="domain" description="UEV" evidence="1">
    <location>
        <begin position="2"/>
        <end position="111"/>
    </location>
</feature>
<dbReference type="InterPro" id="IPR052070">
    <property type="entry name" value="ESCRT-I_UEV_domain"/>
</dbReference>
<dbReference type="PANTHER" id="PTHR23306:SF25">
    <property type="entry name" value="TUMOR SUSCEPTIBILITY GENE 101 PROTEIN"/>
    <property type="match status" value="1"/>
</dbReference>
<name>A0A673BLL7_9TELE</name>
<organism evidence="2 3">
    <name type="scientific">Sphaeramia orbicularis</name>
    <name type="common">orbiculate cardinalfish</name>
    <dbReference type="NCBI Taxonomy" id="375764"/>
    <lineage>
        <taxon>Eukaryota</taxon>
        <taxon>Metazoa</taxon>
        <taxon>Chordata</taxon>
        <taxon>Craniata</taxon>
        <taxon>Vertebrata</taxon>
        <taxon>Euteleostomi</taxon>
        <taxon>Actinopterygii</taxon>
        <taxon>Neopterygii</taxon>
        <taxon>Teleostei</taxon>
        <taxon>Neoteleostei</taxon>
        <taxon>Acanthomorphata</taxon>
        <taxon>Gobiaria</taxon>
        <taxon>Kurtiformes</taxon>
        <taxon>Apogonoidei</taxon>
        <taxon>Apogonidae</taxon>
        <taxon>Apogoninae</taxon>
        <taxon>Sphaeramia</taxon>
    </lineage>
</organism>
<proteinExistence type="predicted"/>
<evidence type="ECO:0000313" key="3">
    <source>
        <dbReference type="Proteomes" id="UP000472271"/>
    </source>
</evidence>
<reference evidence="2" key="1">
    <citation type="submission" date="2019-06" db="EMBL/GenBank/DDBJ databases">
        <authorList>
            <consortium name="Wellcome Sanger Institute Data Sharing"/>
        </authorList>
    </citation>
    <scope>NUCLEOTIDE SEQUENCE [LARGE SCALE GENOMIC DNA]</scope>
</reference>
<dbReference type="PROSITE" id="PS51322">
    <property type="entry name" value="UEV"/>
    <property type="match status" value="1"/>
</dbReference>
<dbReference type="Proteomes" id="UP000472271">
    <property type="component" value="Chromosome 6"/>
</dbReference>
<sequence length="111" mass="12585">MSSFENSIKKMLPKTYLCKTVAHEISTALTVFKHLVPIMDQYVYNDGTTKKLMCLTGTISAVYKDNTYNIPVCLWLEESYPQTTFCLCILCVAFPVNCQVVSIDLIFYCSS</sequence>
<reference evidence="2" key="3">
    <citation type="submission" date="2025-09" db="UniProtKB">
        <authorList>
            <consortium name="Ensembl"/>
        </authorList>
    </citation>
    <scope>IDENTIFICATION</scope>
</reference>
<keyword evidence="3" id="KW-1185">Reference proteome</keyword>
<dbReference type="GO" id="GO:0000813">
    <property type="term" value="C:ESCRT I complex"/>
    <property type="evidence" value="ECO:0007669"/>
    <property type="project" value="TreeGrafter"/>
</dbReference>
<accession>A0A673BLL7</accession>
<dbReference type="InterPro" id="IPR016135">
    <property type="entry name" value="UBQ-conjugating_enzyme/RWD"/>
</dbReference>
<dbReference type="InterPro" id="IPR008883">
    <property type="entry name" value="UEV_N"/>
</dbReference>
<reference evidence="2" key="2">
    <citation type="submission" date="2025-08" db="UniProtKB">
        <authorList>
            <consortium name="Ensembl"/>
        </authorList>
    </citation>
    <scope>IDENTIFICATION</scope>
</reference>